<dbReference type="SUPFAM" id="SSF56112">
    <property type="entry name" value="Protein kinase-like (PK-like)"/>
    <property type="match status" value="1"/>
</dbReference>
<dbReference type="GO" id="GO:0060258">
    <property type="term" value="P:negative regulation of filamentous growth"/>
    <property type="evidence" value="ECO:0007669"/>
    <property type="project" value="EnsemblFungi"/>
</dbReference>
<comment type="catalytic activity">
    <reaction evidence="19">
        <text>L-seryl-[protein] + ATP = O-phospho-L-seryl-[protein] + ADP + H(+)</text>
        <dbReference type="Rhea" id="RHEA:17989"/>
        <dbReference type="Rhea" id="RHEA-COMP:9863"/>
        <dbReference type="Rhea" id="RHEA-COMP:11604"/>
        <dbReference type="ChEBI" id="CHEBI:15378"/>
        <dbReference type="ChEBI" id="CHEBI:29999"/>
        <dbReference type="ChEBI" id="CHEBI:30616"/>
        <dbReference type="ChEBI" id="CHEBI:83421"/>
        <dbReference type="ChEBI" id="CHEBI:456216"/>
        <dbReference type="EC" id="2.7.11.22"/>
    </reaction>
</comment>
<dbReference type="EMBL" id="HE576754">
    <property type="protein sequence ID" value="CCC69229.1"/>
    <property type="molecule type" value="Genomic_DNA"/>
</dbReference>
<evidence type="ECO:0000256" key="11">
    <source>
        <dbReference type="ARBA" id="ARBA00022840"/>
    </source>
</evidence>
<dbReference type="OrthoDB" id="6284126at2759"/>
<keyword evidence="8" id="KW-0479">Metal-binding</keyword>
<dbReference type="RefSeq" id="XP_003675595.1">
    <property type="nucleotide sequence ID" value="XM_003675547.1"/>
</dbReference>
<dbReference type="EC" id="2.7.11.22" evidence="4"/>
<evidence type="ECO:0000256" key="5">
    <source>
        <dbReference type="ARBA" id="ARBA00022491"/>
    </source>
</evidence>
<dbReference type="GO" id="GO:1990508">
    <property type="term" value="C:CKM complex"/>
    <property type="evidence" value="ECO:0007669"/>
    <property type="project" value="EnsemblFungi"/>
</dbReference>
<keyword evidence="12" id="KW-0460">Magnesium</keyword>
<dbReference type="HOGENOM" id="CLU_000288_181_6_1"/>
<reference evidence="23 24" key="1">
    <citation type="journal article" date="2011" name="Proc. Natl. Acad. Sci. U.S.A.">
        <title>Evolutionary erosion of yeast sex chromosomes by mating-type switching accidents.</title>
        <authorList>
            <person name="Gordon J.L."/>
            <person name="Armisen D."/>
            <person name="Proux-Wera E."/>
            <person name="Oheigeartaigh S.S."/>
            <person name="Byrne K.P."/>
            <person name="Wolfe K.H."/>
        </authorList>
    </citation>
    <scope>NUCLEOTIDE SEQUENCE [LARGE SCALE GENOMIC DNA]</scope>
    <source>
        <strain evidence="24">ATCC 76901 / BCRC 22586 / CBS 4309 / NBRC 1992 / NRRL Y-12630</strain>
    </source>
</reference>
<dbReference type="GO" id="GO:0016592">
    <property type="term" value="C:mediator complex"/>
    <property type="evidence" value="ECO:0007669"/>
    <property type="project" value="EnsemblFungi"/>
</dbReference>
<dbReference type="STRING" id="1064592.G0VCL9"/>
<feature type="compositionally biased region" description="Low complexity" evidence="21">
    <location>
        <begin position="13"/>
        <end position="34"/>
    </location>
</feature>
<evidence type="ECO:0000256" key="12">
    <source>
        <dbReference type="ARBA" id="ARBA00022842"/>
    </source>
</evidence>
<proteinExistence type="inferred from homology"/>
<evidence type="ECO:0000256" key="17">
    <source>
        <dbReference type="ARBA" id="ARBA00041823"/>
    </source>
</evidence>
<comment type="similarity">
    <text evidence="2">Belongs to the protein kinase superfamily. CMGC Ser/Thr protein kinase family. CDC2/CDKX subfamily.</text>
</comment>
<dbReference type="PANTHER" id="PTHR24056:SF495">
    <property type="entry name" value="CYCLIN-DEPENDENT KINASE 8-RELATED"/>
    <property type="match status" value="1"/>
</dbReference>
<dbReference type="FunCoup" id="G0VCL9">
    <property type="interactions" value="1229"/>
</dbReference>
<keyword evidence="9" id="KW-0547">Nucleotide-binding</keyword>
<evidence type="ECO:0000256" key="3">
    <source>
        <dbReference type="ARBA" id="ARBA00012409"/>
    </source>
</evidence>
<evidence type="ECO:0000256" key="10">
    <source>
        <dbReference type="ARBA" id="ARBA00022777"/>
    </source>
</evidence>
<sequence length="608" mass="69183">MNNGNDRIPNPYQKQFSNQQQYSQQIPSQQQQQQFPTGRDLWQGQSIRNQPQLHVQQHPVVNKKRMTGNTLSTTGTMHGKTPMLMANNDVFSIEPYKARKDSARVSVIEKYEIIGYIAAGTYGKVYKAKRSNSIDVMDNNTIIPSNSTDSSTTESSLFNQNTENTMIPDQIRSTQQQLLKSGSHSIENDKIMNMNNTDNNTTNNGNNNINTILTQKNGTSVRKKVSSTYYAIKKFKTEKEGVEQLHYTGISQSACREMALCRELNNKHLTQLVEIFLERKSIYMVYEFAEYDLLQIIHFHSHPEKRMIPPMMVRSIMWQILDGVSYLHQNWVLHRDLKPANIMVTLDGCVKIGDLGLARKFYNMLQTLYTGDKVVVTIWYRAPELLLGARHYTPAIDQWAVGCIFAELIGLQPLFKGEEAKMDAKKGVPFQANQMKKILQVLGSPTQKNWPNLQKYPEYEQLSKFPKFKDKLPGWYHSAGGRDKDTLDLLYRLLSYDPIQRIDALDALDHPYFTNGDSPVCENVFEGLNYKYPARRIHTNDNDIINLGIHRNKHTSQQTQSNPTNTSTSTTLGGLGVNRRILAAAAAAAAAVSQPGSRTTEPARKRRR</sequence>
<keyword evidence="5" id="KW-0678">Repressor</keyword>
<dbReference type="EC" id="2.7.11.23" evidence="3"/>
<dbReference type="GO" id="GO:0004693">
    <property type="term" value="F:cyclin-dependent protein serine/threonine kinase activity"/>
    <property type="evidence" value="ECO:0007669"/>
    <property type="project" value="UniProtKB-EC"/>
</dbReference>
<comment type="subcellular location">
    <subcellularLocation>
        <location evidence="1">Nucleus</location>
    </subcellularLocation>
</comment>
<dbReference type="GO" id="GO:0008353">
    <property type="term" value="F:RNA polymerase II CTD heptapeptide repeat kinase activity"/>
    <property type="evidence" value="ECO:0007669"/>
    <property type="project" value="UniProtKB-EC"/>
</dbReference>
<comment type="catalytic activity">
    <reaction evidence="18">
        <text>L-threonyl-[protein] + ATP = O-phospho-L-threonyl-[protein] + ADP + H(+)</text>
        <dbReference type="Rhea" id="RHEA:46608"/>
        <dbReference type="Rhea" id="RHEA-COMP:11060"/>
        <dbReference type="Rhea" id="RHEA-COMP:11605"/>
        <dbReference type="ChEBI" id="CHEBI:15378"/>
        <dbReference type="ChEBI" id="CHEBI:30013"/>
        <dbReference type="ChEBI" id="CHEBI:30616"/>
        <dbReference type="ChEBI" id="CHEBI:61977"/>
        <dbReference type="ChEBI" id="CHEBI:456216"/>
        <dbReference type="EC" id="2.7.11.22"/>
    </reaction>
</comment>
<feature type="domain" description="Protein kinase" evidence="22">
    <location>
        <begin position="111"/>
        <end position="513"/>
    </location>
</feature>
<dbReference type="GO" id="GO:0046872">
    <property type="term" value="F:metal ion binding"/>
    <property type="evidence" value="ECO:0007669"/>
    <property type="project" value="UniProtKB-KW"/>
</dbReference>
<dbReference type="GO" id="GO:0031648">
    <property type="term" value="P:protein destabilization"/>
    <property type="evidence" value="ECO:0007669"/>
    <property type="project" value="EnsemblFungi"/>
</dbReference>
<evidence type="ECO:0000256" key="6">
    <source>
        <dbReference type="ARBA" id="ARBA00022527"/>
    </source>
</evidence>
<dbReference type="InterPro" id="IPR008271">
    <property type="entry name" value="Ser/Thr_kinase_AS"/>
</dbReference>
<evidence type="ECO:0000256" key="18">
    <source>
        <dbReference type="ARBA" id="ARBA00047811"/>
    </source>
</evidence>
<dbReference type="CDD" id="cd07842">
    <property type="entry name" value="STKc_CDK8_like"/>
    <property type="match status" value="1"/>
</dbReference>
<keyword evidence="14" id="KW-0010">Activator</keyword>
<dbReference type="GeneID" id="96902812"/>
<evidence type="ECO:0000256" key="9">
    <source>
        <dbReference type="ARBA" id="ARBA00022741"/>
    </source>
</evidence>
<name>G0VCL9_NAUCA</name>
<dbReference type="Gene3D" id="3.30.200.20">
    <property type="entry name" value="Phosphorylase Kinase, domain 1"/>
    <property type="match status" value="1"/>
</dbReference>
<keyword evidence="10" id="KW-0418">Kinase</keyword>
<feature type="region of interest" description="Disordered" evidence="21">
    <location>
        <begin position="553"/>
        <end position="572"/>
    </location>
</feature>
<dbReference type="InterPro" id="IPR050108">
    <property type="entry name" value="CDK"/>
</dbReference>
<comment type="catalytic activity">
    <reaction evidence="20">
        <text>[DNA-directed RNA polymerase] + ATP = phospho-[DNA-directed RNA polymerase] + ADP + H(+)</text>
        <dbReference type="Rhea" id="RHEA:10216"/>
        <dbReference type="Rhea" id="RHEA-COMP:11321"/>
        <dbReference type="Rhea" id="RHEA-COMP:11322"/>
        <dbReference type="ChEBI" id="CHEBI:15378"/>
        <dbReference type="ChEBI" id="CHEBI:30616"/>
        <dbReference type="ChEBI" id="CHEBI:43176"/>
        <dbReference type="ChEBI" id="CHEBI:68546"/>
        <dbReference type="ChEBI" id="CHEBI:456216"/>
        <dbReference type="EC" id="2.7.11.23"/>
    </reaction>
</comment>
<dbReference type="eggNOG" id="KOG0666">
    <property type="taxonomic scope" value="Eukaryota"/>
</dbReference>
<dbReference type="KEGG" id="ncs:NCAS_0C02390"/>
<dbReference type="FunFam" id="1.10.510.10:FF:000408">
    <property type="entry name" value="Serine/threonine-protein kinase SSN3"/>
    <property type="match status" value="1"/>
</dbReference>
<evidence type="ECO:0000256" key="15">
    <source>
        <dbReference type="ARBA" id="ARBA00023163"/>
    </source>
</evidence>
<evidence type="ECO:0000256" key="20">
    <source>
        <dbReference type="ARBA" id="ARBA00049280"/>
    </source>
</evidence>
<evidence type="ECO:0000256" key="4">
    <source>
        <dbReference type="ARBA" id="ARBA00012425"/>
    </source>
</evidence>
<dbReference type="PROSITE" id="PS50011">
    <property type="entry name" value="PROTEIN_KINASE_DOM"/>
    <property type="match status" value="1"/>
</dbReference>
<protein>
    <recommendedName>
        <fullName evidence="17">Cyclin-dependent kinase 8</fullName>
        <ecNumber evidence="4">2.7.11.22</ecNumber>
        <ecNumber evidence="3">2.7.11.23</ecNumber>
    </recommendedName>
</protein>
<dbReference type="GO" id="GO:0070481">
    <property type="term" value="P:nuclear-transcribed mRNA catabolic process, non-stop decay"/>
    <property type="evidence" value="ECO:0007669"/>
    <property type="project" value="EnsemblFungi"/>
</dbReference>
<evidence type="ECO:0000256" key="2">
    <source>
        <dbReference type="ARBA" id="ARBA00006485"/>
    </source>
</evidence>
<evidence type="ECO:0000256" key="14">
    <source>
        <dbReference type="ARBA" id="ARBA00023159"/>
    </source>
</evidence>
<evidence type="ECO:0000256" key="1">
    <source>
        <dbReference type="ARBA" id="ARBA00004123"/>
    </source>
</evidence>
<dbReference type="AlphaFoldDB" id="G0VCL9"/>
<keyword evidence="15" id="KW-0804">Transcription</keyword>
<keyword evidence="16" id="KW-0539">Nucleus</keyword>
<reference key="2">
    <citation type="submission" date="2011-08" db="EMBL/GenBank/DDBJ databases">
        <title>Genome sequence of Naumovozyma castellii.</title>
        <authorList>
            <person name="Gordon J.L."/>
            <person name="Armisen D."/>
            <person name="Proux-Wera E."/>
            <person name="OhEigeartaigh S.S."/>
            <person name="Byrne K.P."/>
            <person name="Wolfe K.H."/>
        </authorList>
    </citation>
    <scope>NUCLEOTIDE SEQUENCE</scope>
    <source>
        <strain>Type strain:CBS 4309</strain>
    </source>
</reference>
<organism evidence="23 24">
    <name type="scientific">Naumovozyma castellii</name>
    <name type="common">Yeast</name>
    <name type="synonym">Saccharomyces castellii</name>
    <dbReference type="NCBI Taxonomy" id="27288"/>
    <lineage>
        <taxon>Eukaryota</taxon>
        <taxon>Fungi</taxon>
        <taxon>Dikarya</taxon>
        <taxon>Ascomycota</taxon>
        <taxon>Saccharomycotina</taxon>
        <taxon>Saccharomycetes</taxon>
        <taxon>Saccharomycetales</taxon>
        <taxon>Saccharomycetaceae</taxon>
        <taxon>Naumovozyma</taxon>
    </lineage>
</organism>
<dbReference type="FunFam" id="3.30.200.20:FF:000774">
    <property type="entry name" value="Serine/threonine-protein kinase SSN3"/>
    <property type="match status" value="1"/>
</dbReference>
<evidence type="ECO:0000256" key="19">
    <source>
        <dbReference type="ARBA" id="ARBA00048367"/>
    </source>
</evidence>
<dbReference type="PROSITE" id="PS00108">
    <property type="entry name" value="PROTEIN_KINASE_ST"/>
    <property type="match status" value="1"/>
</dbReference>
<dbReference type="GO" id="GO:0005524">
    <property type="term" value="F:ATP binding"/>
    <property type="evidence" value="ECO:0007669"/>
    <property type="project" value="UniProtKB-KW"/>
</dbReference>
<dbReference type="PANTHER" id="PTHR24056">
    <property type="entry name" value="CELL DIVISION PROTEIN KINASE"/>
    <property type="match status" value="1"/>
</dbReference>
<dbReference type="InterPro" id="IPR000719">
    <property type="entry name" value="Prot_kinase_dom"/>
</dbReference>
<dbReference type="Pfam" id="PF00069">
    <property type="entry name" value="Pkinase"/>
    <property type="match status" value="1"/>
</dbReference>
<feature type="compositionally biased region" description="Low complexity" evidence="21">
    <location>
        <begin position="555"/>
        <end position="571"/>
    </location>
</feature>
<evidence type="ECO:0000256" key="7">
    <source>
        <dbReference type="ARBA" id="ARBA00022679"/>
    </source>
</evidence>
<dbReference type="Gene3D" id="1.10.510.10">
    <property type="entry name" value="Transferase(Phosphotransferase) domain 1"/>
    <property type="match status" value="1"/>
</dbReference>
<evidence type="ECO:0000259" key="22">
    <source>
        <dbReference type="PROSITE" id="PS50011"/>
    </source>
</evidence>
<evidence type="ECO:0000256" key="13">
    <source>
        <dbReference type="ARBA" id="ARBA00023015"/>
    </source>
</evidence>
<dbReference type="GO" id="GO:0000122">
    <property type="term" value="P:negative regulation of transcription by RNA polymerase II"/>
    <property type="evidence" value="ECO:0007669"/>
    <property type="project" value="EnsemblFungi"/>
</dbReference>
<keyword evidence="13" id="KW-0805">Transcription regulation</keyword>
<evidence type="ECO:0000313" key="23">
    <source>
        <dbReference type="EMBL" id="CCC69229.1"/>
    </source>
</evidence>
<feature type="region of interest" description="Disordered" evidence="21">
    <location>
        <begin position="589"/>
        <end position="608"/>
    </location>
</feature>
<accession>G0VCL9</accession>
<dbReference type="Proteomes" id="UP000001640">
    <property type="component" value="Chromosome 3"/>
</dbReference>
<keyword evidence="24" id="KW-1185">Reference proteome</keyword>
<keyword evidence="7" id="KW-0808">Transferase</keyword>
<keyword evidence="11" id="KW-0067">ATP-binding</keyword>
<dbReference type="InParanoid" id="G0VCL9"/>
<dbReference type="GO" id="GO:0045944">
    <property type="term" value="P:positive regulation of transcription by RNA polymerase II"/>
    <property type="evidence" value="ECO:0007669"/>
    <property type="project" value="EnsemblFungi"/>
</dbReference>
<gene>
    <name evidence="23" type="primary">NCAS0C02390</name>
    <name evidence="23" type="ordered locus">NCAS_0C02390</name>
</gene>
<keyword evidence="6" id="KW-0723">Serine/threonine-protein kinase</keyword>
<dbReference type="SMART" id="SM00220">
    <property type="entry name" value="S_TKc"/>
    <property type="match status" value="1"/>
</dbReference>
<dbReference type="InterPro" id="IPR011009">
    <property type="entry name" value="Kinase-like_dom_sf"/>
</dbReference>
<evidence type="ECO:0000313" key="24">
    <source>
        <dbReference type="Proteomes" id="UP000001640"/>
    </source>
</evidence>
<evidence type="ECO:0000256" key="8">
    <source>
        <dbReference type="ARBA" id="ARBA00022723"/>
    </source>
</evidence>
<dbReference type="OMA" id="IYMVSEF"/>
<evidence type="ECO:0000256" key="21">
    <source>
        <dbReference type="SAM" id="MobiDB-lite"/>
    </source>
</evidence>
<feature type="region of interest" description="Disordered" evidence="21">
    <location>
        <begin position="1"/>
        <end position="39"/>
    </location>
</feature>
<evidence type="ECO:0000256" key="16">
    <source>
        <dbReference type="ARBA" id="ARBA00023242"/>
    </source>
</evidence>